<comment type="caution">
    <text evidence="1">The sequence shown here is derived from an EMBL/GenBank/DDBJ whole genome shotgun (WGS) entry which is preliminary data.</text>
</comment>
<sequence>MAQQKHIINKQILEIHLSPTADAFAVQQQLSVLCRNQLTTVMDRVFCQVNEASLPLQIEQLTLDLGKVSLENFETVFTKKLQEELVEYKQTEEVSKRQKNNNTEEETPLRAVVYYLKTGVLPWWAKQGNKTDFQEQLGQLLQKPNTTFIRLLKELQWNTKHLERFVYASAERQLLASFQLISELSSRDILKFKDSIQSKIQKKYTIEDKKIQRSFWKTAFLKHHIASTDRLFERECTHHLLLDLGIDHKENKIQRHIQYVYEIKSLVASCKQMFPKNPIWKAFFKQLSTVVTNPFFDQLPAQVLKQSIQMLQDLHSIQEQTLQKIDTNSLLKPLATSLQGLQKELERIKAQPQSMVTDQFSLDFEDTDFISIQNAGLVLFWPFLVRFFENLQLIANKTFIDETAKHMAVYALQYLCEGEDQEWFEGALPLNKLLCGLEVDEVVSPIELSEEEIAIADDLLTAVIERGPKWKNLSPEGFRASYLCRPGSLRTRDGHWLLQVQRETHDITLEKLPWGFHTIKLPWMQEIIVVEWL</sequence>
<evidence type="ECO:0000313" key="1">
    <source>
        <dbReference type="EMBL" id="MEB3344046.1"/>
    </source>
</evidence>
<evidence type="ECO:0000313" key="2">
    <source>
        <dbReference type="Proteomes" id="UP001327027"/>
    </source>
</evidence>
<dbReference type="Proteomes" id="UP001327027">
    <property type="component" value="Unassembled WGS sequence"/>
</dbReference>
<dbReference type="InterPro" id="IPR045538">
    <property type="entry name" value="CIS_TMP"/>
</dbReference>
<dbReference type="RefSeq" id="WP_324178099.1">
    <property type="nucleotide sequence ID" value="NZ_BAABAW010000016.1"/>
</dbReference>
<keyword evidence="2" id="KW-1185">Reference proteome</keyword>
<accession>A0ABU5ZPL1</accession>
<protein>
    <submittedName>
        <fullName evidence="1">Contractile injection system tape measure protein</fullName>
    </submittedName>
</protein>
<name>A0ABU5ZPL1_9FLAO</name>
<dbReference type="Pfam" id="PF19268">
    <property type="entry name" value="CIS_TMP"/>
    <property type="match status" value="1"/>
</dbReference>
<gene>
    <name evidence="1" type="ORF">U6A24_01160</name>
</gene>
<organism evidence="1 2">
    <name type="scientific">Aquimarina gracilis</name>
    <dbReference type="NCBI Taxonomy" id="874422"/>
    <lineage>
        <taxon>Bacteria</taxon>
        <taxon>Pseudomonadati</taxon>
        <taxon>Bacteroidota</taxon>
        <taxon>Flavobacteriia</taxon>
        <taxon>Flavobacteriales</taxon>
        <taxon>Flavobacteriaceae</taxon>
        <taxon>Aquimarina</taxon>
    </lineage>
</organism>
<reference evidence="1 2" key="1">
    <citation type="journal article" date="2013" name="Int. J. Syst. Evol. Microbiol.">
        <title>Aquimarina gracilis sp. nov., isolated from the gut microflora of a mussel, Mytilus coruscus, and emended description of Aquimarina spongiae.</title>
        <authorList>
            <person name="Park S.C."/>
            <person name="Choe H.N."/>
            <person name="Baik K.S."/>
            <person name="Seong C.N."/>
        </authorList>
    </citation>
    <scope>NUCLEOTIDE SEQUENCE [LARGE SCALE GENOMIC DNA]</scope>
    <source>
        <strain evidence="1 2">PSC32</strain>
    </source>
</reference>
<proteinExistence type="predicted"/>
<dbReference type="EMBL" id="JAYKLX010000001">
    <property type="protein sequence ID" value="MEB3344046.1"/>
    <property type="molecule type" value="Genomic_DNA"/>
</dbReference>